<evidence type="ECO:0000313" key="3">
    <source>
        <dbReference type="WormBase" id="Y50D4C.4c"/>
    </source>
</evidence>
<dbReference type="OrthoDB" id="2019572at2759"/>
<gene>
    <name evidence="1 3" type="primary">sqv-6</name>
    <name evidence="1" type="ORF">CELE_Y50D4C.4</name>
    <name evidence="3" type="ORF">Y50D4C.4</name>
</gene>
<sequence>MIFKYRKGDELIEQTVVKPYDSVFGGQFDSWNVGKKLSNLTTCSNFFVDIISPSSPDDAPPLATLHFPVYTDQNAHCHVDYLRQFFKIADFCTSGDACKEKIWSTSYPDPKSDIFVGYDEDTQTLI</sequence>
<dbReference type="CTD" id="190099"/>
<dbReference type="EMBL" id="BX284605">
    <property type="protein sequence ID" value="CTQ86979.1"/>
    <property type="molecule type" value="Genomic_DNA"/>
</dbReference>
<dbReference type="GeneID" id="190099"/>
<dbReference type="RefSeq" id="NP_001300280.1">
    <property type="nucleotide sequence ID" value="NM_001313351.3"/>
</dbReference>
<keyword evidence="2" id="KW-1185">Reference proteome</keyword>
<proteinExistence type="evidence at protein level"/>
<dbReference type="AGR" id="WB:WBGene00005024"/>
<evidence type="ECO:0000313" key="2">
    <source>
        <dbReference type="Proteomes" id="UP000001940"/>
    </source>
</evidence>
<reference evidence="1 2" key="1">
    <citation type="journal article" date="1998" name="Science">
        <title>Genome sequence of the nematode C. elegans: a platform for investigating biology.</title>
        <authorList>
            <consortium name="The C. elegans sequencing consortium"/>
            <person name="Sulson J.E."/>
            <person name="Waterston R."/>
        </authorList>
    </citation>
    <scope>NUCLEOTIDE SEQUENCE [LARGE SCALE GENOMIC DNA]</scope>
    <source>
        <strain evidence="1 2">Bristol N2</strain>
    </source>
</reference>
<accession>A0A0K3AT40</accession>
<dbReference type="AlphaFoldDB" id="A0A0K3AT40"/>
<name>A0A0K3AT40_CAEEL</name>
<protein>
    <submittedName>
        <fullName evidence="1">Xylosyltransferase sqv-6</fullName>
    </submittedName>
</protein>
<dbReference type="Bgee" id="WBGene00005024">
    <property type="expression patterns" value="Expressed in adult organism and 3 other cell types or tissues"/>
</dbReference>
<evidence type="ECO:0000313" key="1">
    <source>
        <dbReference type="EMBL" id="CTQ86979.1"/>
    </source>
</evidence>
<dbReference type="ExpressionAtlas" id="A0A0K3AT40">
    <property type="expression patterns" value="baseline and differential"/>
</dbReference>
<keyword evidence="4" id="KW-1267">Proteomics identification</keyword>
<dbReference type="Proteomes" id="UP000001940">
    <property type="component" value="Chromosome V"/>
</dbReference>
<organism evidence="1 2">
    <name type="scientific">Caenorhabditis elegans</name>
    <dbReference type="NCBI Taxonomy" id="6239"/>
    <lineage>
        <taxon>Eukaryota</taxon>
        <taxon>Metazoa</taxon>
        <taxon>Ecdysozoa</taxon>
        <taxon>Nematoda</taxon>
        <taxon>Chromadorea</taxon>
        <taxon>Rhabditida</taxon>
        <taxon>Rhabditina</taxon>
        <taxon>Rhabditomorpha</taxon>
        <taxon>Rhabditoidea</taxon>
        <taxon>Rhabditidae</taxon>
        <taxon>Peloderinae</taxon>
        <taxon>Caenorhabditis</taxon>
    </lineage>
</organism>
<dbReference type="WormBase" id="Y50D4C.4c">
    <property type="protein sequence ID" value="CE50722"/>
    <property type="gene ID" value="WBGene00005024"/>
    <property type="gene designation" value="sqv-6"/>
</dbReference>
<evidence type="ECO:0007829" key="4">
    <source>
        <dbReference type="PeptideAtlas" id="A0A0K3AT40"/>
    </source>
</evidence>